<proteinExistence type="predicted"/>
<dbReference type="AlphaFoldDB" id="A0A1S8WPY2"/>
<accession>A0A1S8WPY2</accession>
<evidence type="ECO:0000313" key="3">
    <source>
        <dbReference type="Proteomes" id="UP000243686"/>
    </source>
</evidence>
<dbReference type="EMBL" id="KV897071">
    <property type="protein sequence ID" value="OON16580.1"/>
    <property type="molecule type" value="Genomic_DNA"/>
</dbReference>
<name>A0A1S8WPY2_OPIVI</name>
<sequence length="129" mass="14685">MQQVDNYCEQAEQSHPTSEVNLLSTVPTDLSKSPGLDDQGNSPLPENDQVEGGELDSLTSEYLEAACALRIRRDARRQRRIRLQKHIEHTQQMMREADLERKRWIPARGTLDRDLLVLVFMGGSVILPC</sequence>
<feature type="non-terminal residue" evidence="2">
    <location>
        <position position="129"/>
    </location>
</feature>
<reference evidence="2 3" key="1">
    <citation type="submission" date="2015-03" db="EMBL/GenBank/DDBJ databases">
        <title>Draft genome of the nematode, Opisthorchis viverrini.</title>
        <authorList>
            <person name="Mitreva M."/>
        </authorList>
    </citation>
    <scope>NUCLEOTIDE SEQUENCE [LARGE SCALE GENOMIC DNA]</scope>
    <source>
        <strain evidence="2">Khon Kaen</strain>
    </source>
</reference>
<evidence type="ECO:0000313" key="2">
    <source>
        <dbReference type="EMBL" id="OON16580.1"/>
    </source>
</evidence>
<feature type="region of interest" description="Disordered" evidence="1">
    <location>
        <begin position="1"/>
        <end position="55"/>
    </location>
</feature>
<dbReference type="Proteomes" id="UP000243686">
    <property type="component" value="Unassembled WGS sequence"/>
</dbReference>
<evidence type="ECO:0000256" key="1">
    <source>
        <dbReference type="SAM" id="MobiDB-lite"/>
    </source>
</evidence>
<protein>
    <submittedName>
        <fullName evidence="2">Uncharacterized protein</fullName>
    </submittedName>
</protein>
<keyword evidence="3" id="KW-1185">Reference proteome</keyword>
<gene>
    <name evidence="2" type="ORF">X801_07606</name>
</gene>
<organism evidence="2 3">
    <name type="scientific">Opisthorchis viverrini</name>
    <name type="common">Southeast Asian liver fluke</name>
    <dbReference type="NCBI Taxonomy" id="6198"/>
    <lineage>
        <taxon>Eukaryota</taxon>
        <taxon>Metazoa</taxon>
        <taxon>Spiralia</taxon>
        <taxon>Lophotrochozoa</taxon>
        <taxon>Platyhelminthes</taxon>
        <taxon>Trematoda</taxon>
        <taxon>Digenea</taxon>
        <taxon>Opisthorchiida</taxon>
        <taxon>Opisthorchiata</taxon>
        <taxon>Opisthorchiidae</taxon>
        <taxon>Opisthorchis</taxon>
    </lineage>
</organism>
<feature type="compositionally biased region" description="Polar residues" evidence="1">
    <location>
        <begin position="1"/>
        <end position="31"/>
    </location>
</feature>